<name>A0A7J5YEE9_DISMA</name>
<keyword evidence="2" id="KW-0472">Membrane</keyword>
<organism evidence="3 4">
    <name type="scientific">Dissostichus mawsoni</name>
    <name type="common">Antarctic cod</name>
    <dbReference type="NCBI Taxonomy" id="36200"/>
    <lineage>
        <taxon>Eukaryota</taxon>
        <taxon>Metazoa</taxon>
        <taxon>Chordata</taxon>
        <taxon>Craniata</taxon>
        <taxon>Vertebrata</taxon>
        <taxon>Euteleostomi</taxon>
        <taxon>Actinopterygii</taxon>
        <taxon>Neopterygii</taxon>
        <taxon>Teleostei</taxon>
        <taxon>Neoteleostei</taxon>
        <taxon>Acanthomorphata</taxon>
        <taxon>Eupercaria</taxon>
        <taxon>Perciformes</taxon>
        <taxon>Notothenioidei</taxon>
        <taxon>Nototheniidae</taxon>
        <taxon>Dissostichus</taxon>
    </lineage>
</organism>
<feature type="region of interest" description="Disordered" evidence="1">
    <location>
        <begin position="229"/>
        <end position="268"/>
    </location>
</feature>
<keyword evidence="4" id="KW-1185">Reference proteome</keyword>
<dbReference type="Proteomes" id="UP000518266">
    <property type="component" value="Unassembled WGS sequence"/>
</dbReference>
<evidence type="ECO:0000313" key="4">
    <source>
        <dbReference type="Proteomes" id="UP000518266"/>
    </source>
</evidence>
<evidence type="ECO:0000256" key="1">
    <source>
        <dbReference type="SAM" id="MobiDB-lite"/>
    </source>
</evidence>
<reference evidence="3 4" key="1">
    <citation type="submission" date="2020-03" db="EMBL/GenBank/DDBJ databases">
        <title>Dissostichus mawsoni Genome sequencing and assembly.</title>
        <authorList>
            <person name="Park H."/>
        </authorList>
    </citation>
    <scope>NUCLEOTIDE SEQUENCE [LARGE SCALE GENOMIC DNA]</scope>
    <source>
        <strain evidence="3">DM0001</strain>
        <tissue evidence="3">Muscle</tissue>
    </source>
</reference>
<keyword evidence="2" id="KW-1133">Transmembrane helix</keyword>
<proteinExistence type="predicted"/>
<dbReference type="EMBL" id="JAAKFY010000014">
    <property type="protein sequence ID" value="KAF3846927.1"/>
    <property type="molecule type" value="Genomic_DNA"/>
</dbReference>
<evidence type="ECO:0000313" key="3">
    <source>
        <dbReference type="EMBL" id="KAF3846927.1"/>
    </source>
</evidence>
<accession>A0A7J5YEE9</accession>
<feature type="region of interest" description="Disordered" evidence="1">
    <location>
        <begin position="357"/>
        <end position="387"/>
    </location>
</feature>
<protein>
    <submittedName>
        <fullName evidence="3">Uncharacterized protein</fullName>
    </submittedName>
</protein>
<feature type="compositionally biased region" description="Low complexity" evidence="1">
    <location>
        <begin position="229"/>
        <end position="240"/>
    </location>
</feature>
<comment type="caution">
    <text evidence="3">The sequence shown here is derived from an EMBL/GenBank/DDBJ whole genome shotgun (WGS) entry which is preliminary data.</text>
</comment>
<dbReference type="AlphaFoldDB" id="A0A7J5YEE9"/>
<feature type="compositionally biased region" description="Low complexity" evidence="1">
    <location>
        <begin position="253"/>
        <end position="268"/>
    </location>
</feature>
<keyword evidence="2" id="KW-0812">Transmembrane</keyword>
<sequence length="460" mass="50204">MKYLRLHAEHLFLQVPARLLLLLLLLLQSALLLLQLTVPPAEVQLLTRLLLQQLLQNKRDPGHELLQLRLHLLPLVLRLGLVLLQKLHLAQQILVGRLLALLRLLQLLGQLLQDGAVSLPHLLDLTLVVLRFLLDVFLQLRHFLLALLSSVSSSSVFSASSSSLRSRFSFSALFRAIFSDSRSSCSSLSEACISRTFFRALFFWLTSPLSSSLLSPTWSASAAARPPSSPADLSAPLAESGAQRSGPGSRWFPRPASSSPSPAPDGSSPPSSVSLKFLAFSSSSASFEVISLTRELGVLVLQQQNVLLMFLHLGFSRHFLQLQFLPGGLLLMFTWMCDCIFFFSFTVLWLLSSPPPGGTPGRGGSPPAPASWRPNEISSPRPRQTAPISPSTLLCFSFTFTSSSSFACISSSCRVSAADGLEVDDDVGDLQVPLLLQVSQHSGSEEDFTLTDPEEVQVEL</sequence>
<evidence type="ECO:0000256" key="2">
    <source>
        <dbReference type="SAM" id="Phobius"/>
    </source>
</evidence>
<feature type="compositionally biased region" description="Polar residues" evidence="1">
    <location>
        <begin position="376"/>
        <end position="387"/>
    </location>
</feature>
<feature type="transmembrane region" description="Helical" evidence="2">
    <location>
        <begin position="327"/>
        <end position="351"/>
    </location>
</feature>
<gene>
    <name evidence="3" type="ORF">F7725_004005</name>
</gene>